<dbReference type="InterPro" id="IPR036291">
    <property type="entry name" value="NAD(P)-bd_dom_sf"/>
</dbReference>
<keyword evidence="6 11" id="KW-0812">Transmembrane</keyword>
<dbReference type="PROSITE" id="PS51201">
    <property type="entry name" value="RCK_N"/>
    <property type="match status" value="1"/>
</dbReference>
<dbReference type="Proteomes" id="UP000290204">
    <property type="component" value="Unassembled WGS sequence"/>
</dbReference>
<evidence type="ECO:0000259" key="12">
    <source>
        <dbReference type="PROSITE" id="PS51201"/>
    </source>
</evidence>
<dbReference type="SUPFAM" id="SSF51735">
    <property type="entry name" value="NAD(P)-binding Rossmann-fold domains"/>
    <property type="match status" value="1"/>
</dbReference>
<gene>
    <name evidence="13" type="ORF">ESA94_02115</name>
</gene>
<evidence type="ECO:0000256" key="1">
    <source>
        <dbReference type="ARBA" id="ARBA00004127"/>
    </source>
</evidence>
<keyword evidence="9" id="KW-0406">Ion transport</keyword>
<keyword evidence="10 11" id="KW-0472">Membrane</keyword>
<feature type="domain" description="RCK N-terminal" evidence="12">
    <location>
        <begin position="418"/>
        <end position="542"/>
    </location>
</feature>
<evidence type="ECO:0000256" key="8">
    <source>
        <dbReference type="ARBA" id="ARBA00022989"/>
    </source>
</evidence>
<evidence type="ECO:0000256" key="11">
    <source>
        <dbReference type="SAM" id="Phobius"/>
    </source>
</evidence>
<protein>
    <submittedName>
        <fullName evidence="13">Potassium transporter</fullName>
    </submittedName>
</protein>
<dbReference type="Gene3D" id="1.20.1530.20">
    <property type="match status" value="1"/>
</dbReference>
<evidence type="ECO:0000256" key="9">
    <source>
        <dbReference type="ARBA" id="ARBA00023065"/>
    </source>
</evidence>
<dbReference type="InterPro" id="IPR004771">
    <property type="entry name" value="K/H_exchanger"/>
</dbReference>
<evidence type="ECO:0000256" key="2">
    <source>
        <dbReference type="ARBA" id="ARBA00005551"/>
    </source>
</evidence>
<name>A0A4V1M7X1_9BACT</name>
<comment type="subcellular location">
    <subcellularLocation>
        <location evidence="1">Endomembrane system</location>
        <topology evidence="1">Multi-pass membrane protein</topology>
    </subcellularLocation>
</comment>
<comment type="similarity">
    <text evidence="2">Belongs to the monovalent cation:proton antiporter 2 (CPA2) transporter (TC 2.A.37) family.</text>
</comment>
<dbReference type="InterPro" id="IPR003148">
    <property type="entry name" value="RCK_N"/>
</dbReference>
<feature type="transmembrane region" description="Helical" evidence="11">
    <location>
        <begin position="284"/>
        <end position="302"/>
    </location>
</feature>
<dbReference type="GO" id="GO:0006813">
    <property type="term" value="P:potassium ion transport"/>
    <property type="evidence" value="ECO:0007669"/>
    <property type="project" value="UniProtKB-KW"/>
</dbReference>
<keyword evidence="5" id="KW-0633">Potassium transport</keyword>
<feature type="transmembrane region" description="Helical" evidence="11">
    <location>
        <begin position="88"/>
        <end position="110"/>
    </location>
</feature>
<feature type="transmembrane region" description="Helical" evidence="11">
    <location>
        <begin position="116"/>
        <end position="137"/>
    </location>
</feature>
<feature type="transmembrane region" description="Helical" evidence="11">
    <location>
        <begin position="57"/>
        <end position="76"/>
    </location>
</feature>
<organism evidence="13 14">
    <name type="scientific">Lacibacter luteus</name>
    <dbReference type="NCBI Taxonomy" id="2508719"/>
    <lineage>
        <taxon>Bacteria</taxon>
        <taxon>Pseudomonadati</taxon>
        <taxon>Bacteroidota</taxon>
        <taxon>Chitinophagia</taxon>
        <taxon>Chitinophagales</taxon>
        <taxon>Chitinophagaceae</taxon>
        <taxon>Lacibacter</taxon>
    </lineage>
</organism>
<dbReference type="EMBL" id="SDHW01000001">
    <property type="protein sequence ID" value="RXK61832.1"/>
    <property type="molecule type" value="Genomic_DNA"/>
</dbReference>
<feature type="transmembrane region" description="Helical" evidence="11">
    <location>
        <begin position="149"/>
        <end position="174"/>
    </location>
</feature>
<evidence type="ECO:0000256" key="7">
    <source>
        <dbReference type="ARBA" id="ARBA00022958"/>
    </source>
</evidence>
<comment type="caution">
    <text evidence="13">The sequence shown here is derived from an EMBL/GenBank/DDBJ whole genome shotgun (WGS) entry which is preliminary data.</text>
</comment>
<feature type="transmembrane region" description="Helical" evidence="11">
    <location>
        <begin position="237"/>
        <end position="264"/>
    </location>
</feature>
<feature type="transmembrane region" description="Helical" evidence="11">
    <location>
        <begin position="194"/>
        <end position="216"/>
    </location>
</feature>
<evidence type="ECO:0000256" key="3">
    <source>
        <dbReference type="ARBA" id="ARBA00022448"/>
    </source>
</evidence>
<keyword evidence="8 11" id="KW-1133">Transmembrane helix</keyword>
<keyword evidence="7" id="KW-0630">Potassium</keyword>
<dbReference type="Pfam" id="PF00999">
    <property type="entry name" value="Na_H_Exchanger"/>
    <property type="match status" value="1"/>
</dbReference>
<evidence type="ECO:0000313" key="13">
    <source>
        <dbReference type="EMBL" id="RXK61832.1"/>
    </source>
</evidence>
<evidence type="ECO:0000256" key="5">
    <source>
        <dbReference type="ARBA" id="ARBA00022538"/>
    </source>
</evidence>
<feature type="transmembrane region" description="Helical" evidence="11">
    <location>
        <begin position="339"/>
        <end position="360"/>
    </location>
</feature>
<dbReference type="GO" id="GO:0005886">
    <property type="term" value="C:plasma membrane"/>
    <property type="evidence" value="ECO:0007669"/>
    <property type="project" value="TreeGrafter"/>
</dbReference>
<dbReference type="InterPro" id="IPR006153">
    <property type="entry name" value="Cation/H_exchanger_TM"/>
</dbReference>
<dbReference type="GO" id="GO:0008324">
    <property type="term" value="F:monoatomic cation transmembrane transporter activity"/>
    <property type="evidence" value="ECO:0007669"/>
    <property type="project" value="InterPro"/>
</dbReference>
<dbReference type="NCBIfam" id="TIGR00932">
    <property type="entry name" value="2a37"/>
    <property type="match status" value="1"/>
</dbReference>
<dbReference type="AlphaFoldDB" id="A0A4V1M7X1"/>
<dbReference type="PANTHER" id="PTHR46157:SF4">
    <property type="entry name" value="K(+) EFFLUX ANTIPORTER 3, CHLOROPLASTIC"/>
    <property type="match status" value="1"/>
</dbReference>
<proteinExistence type="inferred from homology"/>
<dbReference type="Gene3D" id="3.40.50.720">
    <property type="entry name" value="NAD(P)-binding Rossmann-like Domain"/>
    <property type="match status" value="1"/>
</dbReference>
<dbReference type="Pfam" id="PF02254">
    <property type="entry name" value="TrkA_N"/>
    <property type="match status" value="1"/>
</dbReference>
<dbReference type="PANTHER" id="PTHR46157">
    <property type="entry name" value="K(+) EFFLUX ANTIPORTER 3, CHLOROPLASTIC"/>
    <property type="match status" value="1"/>
</dbReference>
<keyword evidence="4" id="KW-0050">Antiport</keyword>
<dbReference type="GO" id="GO:1902600">
    <property type="term" value="P:proton transmembrane transport"/>
    <property type="evidence" value="ECO:0007669"/>
    <property type="project" value="InterPro"/>
</dbReference>
<feature type="transmembrane region" description="Helical" evidence="11">
    <location>
        <begin position="307"/>
        <end position="327"/>
    </location>
</feature>
<evidence type="ECO:0000256" key="10">
    <source>
        <dbReference type="ARBA" id="ARBA00023136"/>
    </source>
</evidence>
<evidence type="ECO:0000256" key="6">
    <source>
        <dbReference type="ARBA" id="ARBA00022692"/>
    </source>
</evidence>
<dbReference type="GO" id="GO:0012505">
    <property type="term" value="C:endomembrane system"/>
    <property type="evidence" value="ECO:0007669"/>
    <property type="project" value="UniProtKB-SubCell"/>
</dbReference>
<evidence type="ECO:0000256" key="4">
    <source>
        <dbReference type="ARBA" id="ARBA00022449"/>
    </source>
</evidence>
<reference evidence="13 14" key="1">
    <citation type="submission" date="2019-01" db="EMBL/GenBank/DDBJ databases">
        <title>Lacibacter sp. strain TTM-7.</title>
        <authorList>
            <person name="Chen W.-M."/>
        </authorList>
    </citation>
    <scope>NUCLEOTIDE SEQUENCE [LARGE SCALE GENOMIC DNA]</scope>
    <source>
        <strain evidence="13 14">TTM-7</strain>
    </source>
</reference>
<dbReference type="GO" id="GO:0015297">
    <property type="term" value="F:antiporter activity"/>
    <property type="evidence" value="ECO:0007669"/>
    <property type="project" value="UniProtKB-KW"/>
</dbReference>
<feature type="transmembrane region" description="Helical" evidence="11">
    <location>
        <begin position="32"/>
        <end position="51"/>
    </location>
</feature>
<sequence>MDSNTVLFQVMVYLGAAVIMVPLAKRFGLGSVLGYLLAGILIGPAVLQIIGNEGHDLMHSAEFGVVMMLFLIGLELEPALLWKLRKAILGLGGLQVLITSVIISGIAYFLKLPWQSSLAIGMALALSSTALVLQTLAEKGINRTTAGRSAFAVLLFQDIAVIPMLALFPLLAIAGLSTETAGNEAEAWIEGHGGWMRALIVSGAVAFIIIGGRYLIPPLFRLVASTQLREMFTATALLLVVGIAVLMSTVGLSPALGTFLSGVVLANSEYKHELESDIEPFKGLLLGLFFIAVGASINFNLIFEKPLLIFGLVFALMLVKAIVLLSLGKAFKLRVDQNIIFSSSLSQVGEFAFVLLSFSLTEGIVERGYVEILMAVVAISMALTPIAFFLNEKIVLPFVDKRLSSTIAEKEADTVNEKNPVIIAGFGHFGNTIGRFLRAHGIKTTVLDIDSNRVEFLRKMGFKVYYGDASRYDILLAAGAAEAKMIIIAVDDAEKRLQMIETIKKHFPDLQMLVRSSTREDTYDQMNAGILHIYRETIDTSLRMGVDAMKLLGFRAYTAQRAARTFLRYDEQKLKDLSKIRDNEKEYINQSREYIEELEEIIKADIKQLHLEKDQGWDEDSLIADEKVKKDE</sequence>
<keyword evidence="3" id="KW-0813">Transport</keyword>
<dbReference type="RefSeq" id="WP_129129204.1">
    <property type="nucleotide sequence ID" value="NZ_SDHW01000001.1"/>
</dbReference>
<feature type="transmembrane region" description="Helical" evidence="11">
    <location>
        <begin position="6"/>
        <end position="25"/>
    </location>
</feature>
<accession>A0A4V1M7X1</accession>
<feature type="transmembrane region" description="Helical" evidence="11">
    <location>
        <begin position="372"/>
        <end position="390"/>
    </location>
</feature>
<keyword evidence="14" id="KW-1185">Reference proteome</keyword>
<dbReference type="OrthoDB" id="9781411at2"/>
<dbReference type="InterPro" id="IPR038770">
    <property type="entry name" value="Na+/solute_symporter_sf"/>
</dbReference>
<evidence type="ECO:0000313" key="14">
    <source>
        <dbReference type="Proteomes" id="UP000290204"/>
    </source>
</evidence>
<dbReference type="FunFam" id="3.40.50.720:FF:000036">
    <property type="entry name" value="Glutathione-regulated potassium-efflux system protein KefB"/>
    <property type="match status" value="1"/>
</dbReference>